<reference evidence="1 2" key="1">
    <citation type="submission" date="2024-09" db="EMBL/GenBank/DDBJ databases">
        <authorList>
            <person name="Sun Q."/>
            <person name="Mori K."/>
        </authorList>
    </citation>
    <scope>NUCLEOTIDE SEQUENCE [LARGE SCALE GENOMIC DNA]</scope>
    <source>
        <strain evidence="1 2">CCM 7904</strain>
    </source>
</reference>
<proteinExistence type="predicted"/>
<sequence length="60" mass="6598">MTVVEVVLCSLAVAYAAGVAIAVWRTLPNPADIEPDMKLVAEFIASTPREELRRIMEPKD</sequence>
<comment type="caution">
    <text evidence="1">The sequence shown here is derived from an EMBL/GenBank/DDBJ whole genome shotgun (WGS) entry which is preliminary data.</text>
</comment>
<name>A0ABV6CIZ9_9RHOB</name>
<organism evidence="1 2">
    <name type="scientific">Paracoccus rhizosphaerae</name>
    <dbReference type="NCBI Taxonomy" id="1133347"/>
    <lineage>
        <taxon>Bacteria</taxon>
        <taxon>Pseudomonadati</taxon>
        <taxon>Pseudomonadota</taxon>
        <taxon>Alphaproteobacteria</taxon>
        <taxon>Rhodobacterales</taxon>
        <taxon>Paracoccaceae</taxon>
        <taxon>Paracoccus</taxon>
    </lineage>
</organism>
<evidence type="ECO:0000313" key="1">
    <source>
        <dbReference type="EMBL" id="MFC0200362.1"/>
    </source>
</evidence>
<protein>
    <submittedName>
        <fullName evidence="1">Uncharacterized protein</fullName>
    </submittedName>
</protein>
<accession>A0ABV6CIZ9</accession>
<dbReference type="EMBL" id="JBHLWQ010000073">
    <property type="protein sequence ID" value="MFC0200362.1"/>
    <property type="molecule type" value="Genomic_DNA"/>
</dbReference>
<gene>
    <name evidence="1" type="ORF">ACFFIZ_08525</name>
</gene>
<dbReference type="Proteomes" id="UP001589795">
    <property type="component" value="Unassembled WGS sequence"/>
</dbReference>
<evidence type="ECO:0000313" key="2">
    <source>
        <dbReference type="Proteomes" id="UP001589795"/>
    </source>
</evidence>
<keyword evidence="2" id="KW-1185">Reference proteome</keyword>
<dbReference type="RefSeq" id="WP_265507768.1">
    <property type="nucleotide sequence ID" value="NZ_JAOTBE010000042.1"/>
</dbReference>